<sequence>MALIIRARSGTTTTTTKLRMGIVLTTKTFMNSDFSITGPAIALAINRSKERFNVDIEPYLSLFSTEETSECRATNTVVLGRVVQALQSSVDVILGPSCTEDFVLASKLATVYKVPLLTGAAVLLESSESWVYVSRTGFNVGTEASFFTLILKQFGWRHVAVIYEANNVGKTATGQSKLTIDL</sequence>
<comment type="subcellular location">
    <subcellularLocation>
        <location evidence="1">Membrane</location>
    </subcellularLocation>
</comment>
<dbReference type="GO" id="GO:0038023">
    <property type="term" value="F:signaling receptor activity"/>
    <property type="evidence" value="ECO:0007669"/>
    <property type="project" value="TreeGrafter"/>
</dbReference>
<dbReference type="Gene3D" id="3.40.50.2300">
    <property type="match status" value="1"/>
</dbReference>
<keyword evidence="7" id="KW-1185">Reference proteome</keyword>
<evidence type="ECO:0000313" key="6">
    <source>
        <dbReference type="EMBL" id="OWA52168.1"/>
    </source>
</evidence>
<dbReference type="EMBL" id="MTYJ01000254">
    <property type="protein sequence ID" value="OWA52168.1"/>
    <property type="molecule type" value="Genomic_DNA"/>
</dbReference>
<keyword evidence="4" id="KW-0472">Membrane</keyword>
<dbReference type="GO" id="GO:0007165">
    <property type="term" value="P:signal transduction"/>
    <property type="evidence" value="ECO:0007669"/>
    <property type="project" value="TreeGrafter"/>
</dbReference>
<feature type="domain" description="Receptor ligand binding region" evidence="5">
    <location>
        <begin position="67"/>
        <end position="170"/>
    </location>
</feature>
<dbReference type="Proteomes" id="UP000192578">
    <property type="component" value="Unassembled WGS sequence"/>
</dbReference>
<dbReference type="PANTHER" id="PTHR44755">
    <property type="entry name" value="NATRIURETIC PEPTIDE RECEPTOR 3-RELATED"/>
    <property type="match status" value="1"/>
</dbReference>
<gene>
    <name evidence="6" type="ORF">BV898_16627</name>
</gene>
<accession>A0A9X6NFP8</accession>
<evidence type="ECO:0000256" key="4">
    <source>
        <dbReference type="ARBA" id="ARBA00023136"/>
    </source>
</evidence>
<organism evidence="6 7">
    <name type="scientific">Hypsibius exemplaris</name>
    <name type="common">Freshwater tardigrade</name>
    <dbReference type="NCBI Taxonomy" id="2072580"/>
    <lineage>
        <taxon>Eukaryota</taxon>
        <taxon>Metazoa</taxon>
        <taxon>Ecdysozoa</taxon>
        <taxon>Tardigrada</taxon>
        <taxon>Eutardigrada</taxon>
        <taxon>Parachela</taxon>
        <taxon>Hypsibioidea</taxon>
        <taxon>Hypsibiidae</taxon>
        <taxon>Hypsibius</taxon>
    </lineage>
</organism>
<protein>
    <recommendedName>
        <fullName evidence="5">Receptor ligand binding region domain-containing protein</fullName>
    </recommendedName>
</protein>
<dbReference type="OrthoDB" id="6140373at2759"/>
<dbReference type="InterPro" id="IPR001828">
    <property type="entry name" value="ANF_lig-bd_rcpt"/>
</dbReference>
<dbReference type="AlphaFoldDB" id="A0A9X6NFP8"/>
<proteinExistence type="predicted"/>
<evidence type="ECO:0000256" key="2">
    <source>
        <dbReference type="ARBA" id="ARBA00022692"/>
    </source>
</evidence>
<reference evidence="7" key="1">
    <citation type="submission" date="2017-01" db="EMBL/GenBank/DDBJ databases">
        <title>Comparative genomics of anhydrobiosis in the tardigrade Hypsibius dujardini.</title>
        <authorList>
            <person name="Yoshida Y."/>
            <person name="Koutsovoulos G."/>
            <person name="Laetsch D."/>
            <person name="Stevens L."/>
            <person name="Kumar S."/>
            <person name="Horikawa D."/>
            <person name="Ishino K."/>
            <person name="Komine S."/>
            <person name="Tomita M."/>
            <person name="Blaxter M."/>
            <person name="Arakawa K."/>
        </authorList>
    </citation>
    <scope>NUCLEOTIDE SEQUENCE [LARGE SCALE GENOMIC DNA]</scope>
    <source>
        <strain evidence="7">Z151</strain>
    </source>
</reference>
<dbReference type="PANTHER" id="PTHR44755:SF8">
    <property type="entry name" value="RECEPTOR LIGAND BINDING REGION DOMAIN-CONTAINING PROTEIN"/>
    <property type="match status" value="1"/>
</dbReference>
<dbReference type="Pfam" id="PF01094">
    <property type="entry name" value="ANF_receptor"/>
    <property type="match status" value="1"/>
</dbReference>
<name>A0A9X6NFP8_HYPEX</name>
<comment type="caution">
    <text evidence="6">The sequence shown here is derived from an EMBL/GenBank/DDBJ whole genome shotgun (WGS) entry which is preliminary data.</text>
</comment>
<dbReference type="InterPro" id="IPR028082">
    <property type="entry name" value="Peripla_BP_I"/>
</dbReference>
<evidence type="ECO:0000256" key="3">
    <source>
        <dbReference type="ARBA" id="ARBA00022989"/>
    </source>
</evidence>
<dbReference type="InterPro" id="IPR052612">
    <property type="entry name" value="ANP_Clearance_Receptor"/>
</dbReference>
<evidence type="ECO:0000259" key="5">
    <source>
        <dbReference type="Pfam" id="PF01094"/>
    </source>
</evidence>
<evidence type="ECO:0000256" key="1">
    <source>
        <dbReference type="ARBA" id="ARBA00004370"/>
    </source>
</evidence>
<evidence type="ECO:0000313" key="7">
    <source>
        <dbReference type="Proteomes" id="UP000192578"/>
    </source>
</evidence>
<keyword evidence="2" id="KW-0812">Transmembrane</keyword>
<dbReference type="GO" id="GO:0017046">
    <property type="term" value="F:peptide hormone binding"/>
    <property type="evidence" value="ECO:0007669"/>
    <property type="project" value="TreeGrafter"/>
</dbReference>
<dbReference type="SUPFAM" id="SSF53822">
    <property type="entry name" value="Periplasmic binding protein-like I"/>
    <property type="match status" value="1"/>
</dbReference>
<keyword evidence="3" id="KW-1133">Transmembrane helix</keyword>
<dbReference type="GO" id="GO:0016020">
    <property type="term" value="C:membrane"/>
    <property type="evidence" value="ECO:0007669"/>
    <property type="project" value="UniProtKB-SubCell"/>
</dbReference>